<dbReference type="Proteomes" id="UP000273998">
    <property type="component" value="Unassembled WGS sequence"/>
</dbReference>
<dbReference type="Pfam" id="PF02388">
    <property type="entry name" value="FemAB"/>
    <property type="match status" value="1"/>
</dbReference>
<reference evidence="8 11" key="2">
    <citation type="submission" date="2019-06" db="EMBL/GenBank/DDBJ databases">
        <title>Complete genome sequence of Streptococcus salivarius LAB813.</title>
        <authorList>
            <person name="Levesque C.M."/>
            <person name="Gong S.-G."/>
            <person name="Dufour D."/>
            <person name="Barbour A."/>
        </authorList>
    </citation>
    <scope>NUCLEOTIDE SEQUENCE [LARGE SCALE GENOMIC DNA]</scope>
    <source>
        <strain evidence="8 11">LAB813</strain>
    </source>
</reference>
<evidence type="ECO:0000256" key="4">
    <source>
        <dbReference type="ARBA" id="ARBA00022984"/>
    </source>
</evidence>
<dbReference type="GO" id="GO:0016755">
    <property type="term" value="F:aminoacyltransferase activity"/>
    <property type="evidence" value="ECO:0007669"/>
    <property type="project" value="InterPro"/>
</dbReference>
<evidence type="ECO:0000313" key="9">
    <source>
        <dbReference type="EMBL" id="RSI57104.1"/>
    </source>
</evidence>
<organism evidence="9 10">
    <name type="scientific">Streptococcus salivarius</name>
    <dbReference type="NCBI Taxonomy" id="1304"/>
    <lineage>
        <taxon>Bacteria</taxon>
        <taxon>Bacillati</taxon>
        <taxon>Bacillota</taxon>
        <taxon>Bacilli</taxon>
        <taxon>Lactobacillales</taxon>
        <taxon>Streptococcaceae</taxon>
        <taxon>Streptococcus</taxon>
    </lineage>
</organism>
<comment type="similarity">
    <text evidence="1">Belongs to the FemABX family.</text>
</comment>
<evidence type="ECO:0000256" key="5">
    <source>
        <dbReference type="ARBA" id="ARBA00023315"/>
    </source>
</evidence>
<feature type="coiled-coil region" evidence="7">
    <location>
        <begin position="244"/>
        <end position="292"/>
    </location>
</feature>
<evidence type="ECO:0000313" key="8">
    <source>
        <dbReference type="EMBL" id="QEM32607.1"/>
    </source>
</evidence>
<dbReference type="InterPro" id="IPR003447">
    <property type="entry name" value="FEMABX"/>
</dbReference>
<keyword evidence="5 9" id="KW-0012">Acyltransferase</keyword>
<dbReference type="RefSeq" id="WP_004182608.1">
    <property type="nucleotide sequence ID" value="NZ_AP031488.1"/>
</dbReference>
<evidence type="ECO:0000313" key="10">
    <source>
        <dbReference type="Proteomes" id="UP000273998"/>
    </source>
</evidence>
<evidence type="ECO:0000256" key="6">
    <source>
        <dbReference type="ARBA" id="ARBA00023316"/>
    </source>
</evidence>
<protein>
    <submittedName>
        <fullName evidence="8">Aminoacyltransferase</fullName>
    </submittedName>
    <submittedName>
        <fullName evidence="9">Lipid II:glycine glycyltransferase</fullName>
        <ecNumber evidence="9">2.3.2.16</ecNumber>
    </submittedName>
</protein>
<proteinExistence type="inferred from homology"/>
<dbReference type="GO" id="GO:0008360">
    <property type="term" value="P:regulation of cell shape"/>
    <property type="evidence" value="ECO:0007669"/>
    <property type="project" value="UniProtKB-KW"/>
</dbReference>
<dbReference type="EMBL" id="CP040804">
    <property type="protein sequence ID" value="QEM32607.1"/>
    <property type="molecule type" value="Genomic_DNA"/>
</dbReference>
<dbReference type="Gene3D" id="3.40.630.30">
    <property type="match status" value="2"/>
</dbReference>
<dbReference type="EC" id="2.3.2.16" evidence="9"/>
<dbReference type="PANTHER" id="PTHR36174">
    <property type="entry name" value="LIPID II:GLYCINE GLYCYLTRANSFERASE"/>
    <property type="match status" value="1"/>
</dbReference>
<gene>
    <name evidence="9" type="primary">femX</name>
    <name evidence="9" type="ORF">D8867_06330</name>
    <name evidence="8" type="ORF">FHI56_06785</name>
</gene>
<dbReference type="GO" id="GO:0071555">
    <property type="term" value="P:cell wall organization"/>
    <property type="evidence" value="ECO:0007669"/>
    <property type="project" value="UniProtKB-KW"/>
</dbReference>
<dbReference type="InterPro" id="IPR016181">
    <property type="entry name" value="Acyl_CoA_acyltransferase"/>
</dbReference>
<name>A0AAX1YAW5_STRSL</name>
<dbReference type="PROSITE" id="PS51191">
    <property type="entry name" value="FEMABX"/>
    <property type="match status" value="1"/>
</dbReference>
<keyword evidence="7" id="KW-0175">Coiled coil</keyword>
<keyword evidence="4" id="KW-0573">Peptidoglycan synthesis</keyword>
<accession>A0AAX1YAW5</accession>
<evidence type="ECO:0000256" key="2">
    <source>
        <dbReference type="ARBA" id="ARBA00022679"/>
    </source>
</evidence>
<dbReference type="EMBL" id="RJNF01000015">
    <property type="protein sequence ID" value="RSI57104.1"/>
    <property type="molecule type" value="Genomic_DNA"/>
</dbReference>
<reference evidence="9 10" key="1">
    <citation type="submission" date="2018-11" db="EMBL/GenBank/DDBJ databases">
        <title>Species Designations Belie Phenotypic and Genotypic Heterogeneity in Oral Streptococci.</title>
        <authorList>
            <person name="Velsko I."/>
        </authorList>
    </citation>
    <scope>NUCLEOTIDE SEQUENCE [LARGE SCALE GENOMIC DNA]</scope>
    <source>
        <strain evidence="9 10">BCC42</strain>
    </source>
</reference>
<evidence type="ECO:0000313" key="11">
    <source>
        <dbReference type="Proteomes" id="UP000322622"/>
    </source>
</evidence>
<dbReference type="InterPro" id="IPR050644">
    <property type="entry name" value="PG_Glycine_Bridge_Synth"/>
</dbReference>
<evidence type="ECO:0000256" key="7">
    <source>
        <dbReference type="SAM" id="Coils"/>
    </source>
</evidence>
<keyword evidence="2 9" id="KW-0808">Transferase</keyword>
<dbReference type="PANTHER" id="PTHR36174:SF1">
    <property type="entry name" value="LIPID II:GLYCINE GLYCYLTRANSFERASE"/>
    <property type="match status" value="1"/>
</dbReference>
<keyword evidence="6" id="KW-0961">Cell wall biogenesis/degradation</keyword>
<dbReference type="Gene3D" id="1.20.58.90">
    <property type="match status" value="1"/>
</dbReference>
<evidence type="ECO:0000256" key="1">
    <source>
        <dbReference type="ARBA" id="ARBA00009943"/>
    </source>
</evidence>
<sequence length="404" mass="47144">MYSYKIGISAEEHDHFVKNSDQVNLLQSSNWAKIKDNWNNERIGFYKDGRLVATASILIRRLPLGLTMLYIPRGPIMNYSNIELVTFVIDSLKKIAKTKRALFIKFDPSLILKSYLIGENVEENINTLKTIEILQKCGAEWTGRTQNISQSIQPRYQANVYTKENIINTFPKHTKRLIKDSDKRGVQTYRGTIDDLKAFSNVIALTESRKGVSLRNEEYFRKLMKIYGNDAYLHLAKVNLPKRLEQYKAQLIEIQDNLSETSDNQKKRLKKLKQQETSIKKYITELEDYVKDYDKELVIAGILSIKFGNTMEMLYAGMNEDFKKFYPQYKLYPRVFEDAYNDNIIWANMGGVEGSLDDGLTKFKSNFAPHIEEFIGEFNIPVNKVLYRVSNFVYELRKKLRNKH</sequence>
<keyword evidence="3" id="KW-0133">Cell shape</keyword>
<dbReference type="GO" id="GO:0009252">
    <property type="term" value="P:peptidoglycan biosynthetic process"/>
    <property type="evidence" value="ECO:0007669"/>
    <property type="project" value="UniProtKB-KW"/>
</dbReference>
<dbReference type="SUPFAM" id="SSF55729">
    <property type="entry name" value="Acyl-CoA N-acyltransferases (Nat)"/>
    <property type="match status" value="2"/>
</dbReference>
<evidence type="ECO:0000256" key="3">
    <source>
        <dbReference type="ARBA" id="ARBA00022960"/>
    </source>
</evidence>
<dbReference type="AlphaFoldDB" id="A0AAX1YAW5"/>
<dbReference type="Proteomes" id="UP000322622">
    <property type="component" value="Chromosome"/>
</dbReference>